<keyword evidence="16" id="KW-1185">Reference proteome</keyword>
<proteinExistence type="inferred from homology"/>
<comment type="pathway">
    <text evidence="3">Secondary metabolite biosynthesis; terpenoid biosynthesis.</text>
</comment>
<keyword evidence="5 13" id="KW-0349">Heme</keyword>
<dbReference type="PANTHER" id="PTHR24305">
    <property type="entry name" value="CYTOCHROME P450"/>
    <property type="match status" value="1"/>
</dbReference>
<feature type="transmembrane region" description="Helical" evidence="14">
    <location>
        <begin position="17"/>
        <end position="35"/>
    </location>
</feature>
<dbReference type="InterPro" id="IPR036396">
    <property type="entry name" value="Cyt_P450_sf"/>
</dbReference>
<dbReference type="InterPro" id="IPR001128">
    <property type="entry name" value="Cyt_P450"/>
</dbReference>
<dbReference type="EMBL" id="KN880526">
    <property type="protein sequence ID" value="KIY67416.1"/>
    <property type="molecule type" value="Genomic_DNA"/>
</dbReference>
<dbReference type="OrthoDB" id="10029320at2759"/>
<evidence type="ECO:0000313" key="16">
    <source>
        <dbReference type="Proteomes" id="UP000054007"/>
    </source>
</evidence>
<evidence type="ECO:0000313" key="15">
    <source>
        <dbReference type="EMBL" id="KIY67416.1"/>
    </source>
</evidence>
<organism evidence="15 16">
    <name type="scientific">Cylindrobasidium torrendii FP15055 ss-10</name>
    <dbReference type="NCBI Taxonomy" id="1314674"/>
    <lineage>
        <taxon>Eukaryota</taxon>
        <taxon>Fungi</taxon>
        <taxon>Dikarya</taxon>
        <taxon>Basidiomycota</taxon>
        <taxon>Agaricomycotina</taxon>
        <taxon>Agaricomycetes</taxon>
        <taxon>Agaricomycetidae</taxon>
        <taxon>Agaricales</taxon>
        <taxon>Marasmiineae</taxon>
        <taxon>Physalacriaceae</taxon>
        <taxon>Cylindrobasidium</taxon>
    </lineage>
</organism>
<dbReference type="GO" id="GO:0016705">
    <property type="term" value="F:oxidoreductase activity, acting on paired donors, with incorporation or reduction of molecular oxygen"/>
    <property type="evidence" value="ECO:0007669"/>
    <property type="project" value="InterPro"/>
</dbReference>
<keyword evidence="10 13" id="KW-0408">Iron</keyword>
<dbReference type="GO" id="GO:0016020">
    <property type="term" value="C:membrane"/>
    <property type="evidence" value="ECO:0007669"/>
    <property type="project" value="UniProtKB-SubCell"/>
</dbReference>
<dbReference type="InterPro" id="IPR050121">
    <property type="entry name" value="Cytochrome_P450_monoxygenase"/>
</dbReference>
<evidence type="ECO:0000256" key="8">
    <source>
        <dbReference type="ARBA" id="ARBA00022989"/>
    </source>
</evidence>
<gene>
    <name evidence="15" type="ORF">CYLTODRAFT_422521</name>
</gene>
<comment type="cofactor">
    <cofactor evidence="1 13">
        <name>heme</name>
        <dbReference type="ChEBI" id="CHEBI:30413"/>
    </cofactor>
</comment>
<evidence type="ECO:0000256" key="3">
    <source>
        <dbReference type="ARBA" id="ARBA00004721"/>
    </source>
</evidence>
<feature type="binding site" description="axial binding residue" evidence="13">
    <location>
        <position position="479"/>
    </location>
    <ligand>
        <name>heme</name>
        <dbReference type="ChEBI" id="CHEBI:30413"/>
    </ligand>
    <ligandPart>
        <name>Fe</name>
        <dbReference type="ChEBI" id="CHEBI:18248"/>
    </ligandPart>
</feature>
<dbReference type="PANTHER" id="PTHR24305:SF166">
    <property type="entry name" value="CYTOCHROME P450 12A4, MITOCHONDRIAL-RELATED"/>
    <property type="match status" value="1"/>
</dbReference>
<keyword evidence="8 14" id="KW-1133">Transmembrane helix</keyword>
<comment type="similarity">
    <text evidence="4">Belongs to the cytochrome P450 family.</text>
</comment>
<dbReference type="PRINTS" id="PR00385">
    <property type="entry name" value="P450"/>
</dbReference>
<dbReference type="GO" id="GO:0005506">
    <property type="term" value="F:iron ion binding"/>
    <property type="evidence" value="ECO:0007669"/>
    <property type="project" value="InterPro"/>
</dbReference>
<dbReference type="InterPro" id="IPR002401">
    <property type="entry name" value="Cyt_P450_E_grp-I"/>
</dbReference>
<evidence type="ECO:0000256" key="2">
    <source>
        <dbReference type="ARBA" id="ARBA00004370"/>
    </source>
</evidence>
<evidence type="ECO:0000256" key="13">
    <source>
        <dbReference type="PIRSR" id="PIRSR602401-1"/>
    </source>
</evidence>
<evidence type="ECO:0000256" key="5">
    <source>
        <dbReference type="ARBA" id="ARBA00022617"/>
    </source>
</evidence>
<evidence type="ECO:0000256" key="1">
    <source>
        <dbReference type="ARBA" id="ARBA00001971"/>
    </source>
</evidence>
<dbReference type="SUPFAM" id="SSF48264">
    <property type="entry name" value="Cytochrome P450"/>
    <property type="match status" value="1"/>
</dbReference>
<evidence type="ECO:0000256" key="7">
    <source>
        <dbReference type="ARBA" id="ARBA00022723"/>
    </source>
</evidence>
<dbReference type="AlphaFoldDB" id="A0A0D7BCZ6"/>
<dbReference type="CDD" id="cd11069">
    <property type="entry name" value="CYP_FUM15-like"/>
    <property type="match status" value="1"/>
</dbReference>
<evidence type="ECO:0000256" key="9">
    <source>
        <dbReference type="ARBA" id="ARBA00023002"/>
    </source>
</evidence>
<evidence type="ECO:0000256" key="14">
    <source>
        <dbReference type="SAM" id="Phobius"/>
    </source>
</evidence>
<evidence type="ECO:0000256" key="10">
    <source>
        <dbReference type="ARBA" id="ARBA00023004"/>
    </source>
</evidence>
<evidence type="ECO:0000256" key="11">
    <source>
        <dbReference type="ARBA" id="ARBA00023033"/>
    </source>
</evidence>
<keyword evidence="9" id="KW-0560">Oxidoreductase</keyword>
<reference evidence="15 16" key="1">
    <citation type="journal article" date="2015" name="Fungal Genet. Biol.">
        <title>Evolution of novel wood decay mechanisms in Agaricales revealed by the genome sequences of Fistulina hepatica and Cylindrobasidium torrendii.</title>
        <authorList>
            <person name="Floudas D."/>
            <person name="Held B.W."/>
            <person name="Riley R."/>
            <person name="Nagy L.G."/>
            <person name="Koehler G."/>
            <person name="Ransdell A.S."/>
            <person name="Younus H."/>
            <person name="Chow J."/>
            <person name="Chiniquy J."/>
            <person name="Lipzen A."/>
            <person name="Tritt A."/>
            <person name="Sun H."/>
            <person name="Haridas S."/>
            <person name="LaButti K."/>
            <person name="Ohm R.A."/>
            <person name="Kues U."/>
            <person name="Blanchette R.A."/>
            <person name="Grigoriev I.V."/>
            <person name="Minto R.E."/>
            <person name="Hibbett D.S."/>
        </authorList>
    </citation>
    <scope>NUCLEOTIDE SEQUENCE [LARGE SCALE GENOMIC DNA]</scope>
    <source>
        <strain evidence="15 16">FP15055 ss-10</strain>
    </source>
</reference>
<dbReference type="GO" id="GO:0004497">
    <property type="term" value="F:monooxygenase activity"/>
    <property type="evidence" value="ECO:0007669"/>
    <property type="project" value="UniProtKB-KW"/>
</dbReference>
<comment type="subcellular location">
    <subcellularLocation>
        <location evidence="2">Membrane</location>
    </subcellularLocation>
</comment>
<dbReference type="Pfam" id="PF00067">
    <property type="entry name" value="p450"/>
    <property type="match status" value="1"/>
</dbReference>
<dbReference type="Gene3D" id="1.10.630.10">
    <property type="entry name" value="Cytochrome P450"/>
    <property type="match status" value="1"/>
</dbReference>
<protein>
    <submittedName>
        <fullName evidence="15">Cytochrome P450</fullName>
    </submittedName>
</protein>
<keyword evidence="12 14" id="KW-0472">Membrane</keyword>
<keyword evidence="7 13" id="KW-0479">Metal-binding</keyword>
<dbReference type="GO" id="GO:0020037">
    <property type="term" value="F:heme binding"/>
    <property type="evidence" value="ECO:0007669"/>
    <property type="project" value="InterPro"/>
</dbReference>
<evidence type="ECO:0000256" key="6">
    <source>
        <dbReference type="ARBA" id="ARBA00022692"/>
    </source>
</evidence>
<keyword evidence="11" id="KW-0503">Monooxygenase</keyword>
<dbReference type="Proteomes" id="UP000054007">
    <property type="component" value="Unassembled WGS sequence"/>
</dbReference>
<evidence type="ECO:0000256" key="12">
    <source>
        <dbReference type="ARBA" id="ARBA00023136"/>
    </source>
</evidence>
<accession>A0A0D7BCZ6</accession>
<dbReference type="PRINTS" id="PR00463">
    <property type="entry name" value="EP450I"/>
</dbReference>
<sequence length="536" mass="60171">MLVSLGWAHSMVSTRNIAYLLLGYLFCRILYRLIIYPRFLSPLRSIPGPPLRDIFVGQSNTINSPTREDDFRNWVHRYGPIVRIVGPIGMENLLILSPEVLHAVLVKDWLDFPRPNYVRKILGLVAGHGLLTVTGDEHKSMRRAMNPAFSMGNLTAQTDMYYEPIENLVALLQSTCQKGGTVVEMYPWLSKVTLDIICETAFGYSADSLHNPHNELAATYERLLSLQTERNFVLLAGLVSIPGMPALLNSNWISDSWLFNALAPRLVSTLVESTHTIRTISKRILSERMLAMSAIHSSDLSTKKDIMSILIRARHAELVKDGTYSMTDEAMVDQVLTFLGAGHETTASGLSWTLWLLASHPEAQNRLRAEVTPTLTSDPRPDYRTLKDMKWLDCVIMESLRVMPPVPLTTRKAKQDLFVEGHLIPKNTLTIIPIHQVNTWKAVWGEDAEQFRPERWLDLPKAYNPQFSMLSFITGLHGCIGKTMAMIEMKAVLASLVANFVFKPAYDGQVPQPGSAITMKPLDGMPLLVTPILTKQ</sequence>
<evidence type="ECO:0000256" key="4">
    <source>
        <dbReference type="ARBA" id="ARBA00010617"/>
    </source>
</evidence>
<name>A0A0D7BCZ6_9AGAR</name>
<keyword evidence="6 14" id="KW-0812">Transmembrane</keyword>
<dbReference type="STRING" id="1314674.A0A0D7BCZ6"/>